<accession>A0AAD5TWV2</accession>
<evidence type="ECO:0000313" key="2">
    <source>
        <dbReference type="Proteomes" id="UP001211065"/>
    </source>
</evidence>
<feature type="non-terminal residue" evidence="1">
    <location>
        <position position="1"/>
    </location>
</feature>
<keyword evidence="2" id="KW-1185">Reference proteome</keyword>
<dbReference type="EMBL" id="JADGJW010001379">
    <property type="protein sequence ID" value="KAJ3203801.1"/>
    <property type="molecule type" value="Genomic_DNA"/>
</dbReference>
<dbReference type="Proteomes" id="UP001211065">
    <property type="component" value="Unassembled WGS sequence"/>
</dbReference>
<gene>
    <name evidence="1" type="ORF">HK099_001360</name>
</gene>
<organism evidence="1 2">
    <name type="scientific">Clydaea vesicula</name>
    <dbReference type="NCBI Taxonomy" id="447962"/>
    <lineage>
        <taxon>Eukaryota</taxon>
        <taxon>Fungi</taxon>
        <taxon>Fungi incertae sedis</taxon>
        <taxon>Chytridiomycota</taxon>
        <taxon>Chytridiomycota incertae sedis</taxon>
        <taxon>Chytridiomycetes</taxon>
        <taxon>Lobulomycetales</taxon>
        <taxon>Lobulomycetaceae</taxon>
        <taxon>Clydaea</taxon>
    </lineage>
</organism>
<comment type="caution">
    <text evidence="1">The sequence shown here is derived from an EMBL/GenBank/DDBJ whole genome shotgun (WGS) entry which is preliminary data.</text>
</comment>
<dbReference type="AlphaFoldDB" id="A0AAD5TWV2"/>
<evidence type="ECO:0000313" key="1">
    <source>
        <dbReference type="EMBL" id="KAJ3203801.1"/>
    </source>
</evidence>
<sequence length="73" mass="8306">CSVKSTNDNISIEIPERAFDQKADLMNTNFYDNLNPQPSASSLTTKKFNNFKEKLSFEKYTAPSSIDILEKVK</sequence>
<reference evidence="1" key="1">
    <citation type="submission" date="2020-05" db="EMBL/GenBank/DDBJ databases">
        <title>Phylogenomic resolution of chytrid fungi.</title>
        <authorList>
            <person name="Stajich J.E."/>
            <person name="Amses K."/>
            <person name="Simmons R."/>
            <person name="Seto K."/>
            <person name="Myers J."/>
            <person name="Bonds A."/>
            <person name="Quandt C.A."/>
            <person name="Barry K."/>
            <person name="Liu P."/>
            <person name="Grigoriev I."/>
            <person name="Longcore J.E."/>
            <person name="James T.Y."/>
        </authorList>
    </citation>
    <scope>NUCLEOTIDE SEQUENCE</scope>
    <source>
        <strain evidence="1">JEL0476</strain>
    </source>
</reference>
<protein>
    <submittedName>
        <fullName evidence="1">Uncharacterized protein</fullName>
    </submittedName>
</protein>
<name>A0AAD5TWV2_9FUNG</name>
<proteinExistence type="predicted"/>